<evidence type="ECO:0000256" key="1">
    <source>
        <dbReference type="PIRNR" id="PIRNR018571"/>
    </source>
</evidence>
<sequence>MGRIYLDAVWMLNLLMDGMILYLTQGLTRAKTSNFRIFAAALVASSIVPITVLHPDLWLTSTLGKTCFSILIIFAAFSFVSFRSLLIQWLTFYFVTFAIGGTLVGIHFLLSTPIEVNGGEVITYSTGFGDPFSWLFVCIGFPVSWLFTKWRMEQIQAHRLKTEDLYRVKVVFNHNSVTCTGLVDSGNHLFDPISKRMVFLADRNLWRNFLPDETLNQLVGEEMLDALEQLPDPFKSSVQLIPFQGAGSGGQLMVTFLVDSIIVFTEEGELRIEKPLVGIQDHDLTFDRMYQILIHPHASLKGISA</sequence>
<proteinExistence type="inferred from homology"/>
<dbReference type="InterPro" id="IPR005081">
    <property type="entry name" value="SpoIIGA"/>
</dbReference>
<keyword evidence="1" id="KW-0378">Hydrolase</keyword>
<accession>A0ABW2K0V2</accession>
<comment type="subunit">
    <text evidence="1">Self-associates. Interacts with SigE. Interacts with SpoIIR.</text>
</comment>
<comment type="similarity">
    <text evidence="1">Belongs to the peptidase U4 family.</text>
</comment>
<reference evidence="4" key="1">
    <citation type="journal article" date="2019" name="Int. J. Syst. Evol. Microbiol.">
        <title>The Global Catalogue of Microorganisms (GCM) 10K type strain sequencing project: providing services to taxonomists for standard genome sequencing and annotation.</title>
        <authorList>
            <consortium name="The Broad Institute Genomics Platform"/>
            <consortium name="The Broad Institute Genome Sequencing Center for Infectious Disease"/>
            <person name="Wu L."/>
            <person name="Ma J."/>
        </authorList>
    </citation>
    <scope>NUCLEOTIDE SEQUENCE [LARGE SCALE GENOMIC DNA]</scope>
    <source>
        <strain evidence="4">CCUG 73951</strain>
    </source>
</reference>
<evidence type="ECO:0000256" key="2">
    <source>
        <dbReference type="SAM" id="Phobius"/>
    </source>
</evidence>
<evidence type="ECO:0000313" key="3">
    <source>
        <dbReference type="EMBL" id="MFC7320364.1"/>
    </source>
</evidence>
<evidence type="ECO:0000313" key="4">
    <source>
        <dbReference type="Proteomes" id="UP001596494"/>
    </source>
</evidence>
<keyword evidence="1" id="KW-0064">Aspartyl protease</keyword>
<keyword evidence="2" id="KW-1133">Transmembrane helix</keyword>
<comment type="caution">
    <text evidence="3">The sequence shown here is derived from an EMBL/GenBank/DDBJ whole genome shotgun (WGS) entry which is preliminary data.</text>
</comment>
<keyword evidence="2" id="KW-0812">Transmembrane</keyword>
<feature type="transmembrane region" description="Helical" evidence="2">
    <location>
        <begin position="131"/>
        <end position="148"/>
    </location>
</feature>
<keyword evidence="1 2" id="KW-0472">Membrane</keyword>
<feature type="transmembrane region" description="Helical" evidence="2">
    <location>
        <begin position="6"/>
        <end position="23"/>
    </location>
</feature>
<dbReference type="Pfam" id="PF03419">
    <property type="entry name" value="Peptidase_U4"/>
    <property type="match status" value="1"/>
</dbReference>
<comment type="subcellular location">
    <subcellularLocation>
        <location evidence="1">Cell membrane</location>
    </subcellularLocation>
</comment>
<keyword evidence="1" id="KW-0749">Sporulation</keyword>
<dbReference type="NCBIfam" id="TIGR02854">
    <property type="entry name" value="spore_II_GA"/>
    <property type="match status" value="1"/>
</dbReference>
<organism evidence="3 4">
    <name type="scientific">Halobacillus campisalis</name>
    <dbReference type="NCBI Taxonomy" id="435909"/>
    <lineage>
        <taxon>Bacteria</taxon>
        <taxon>Bacillati</taxon>
        <taxon>Bacillota</taxon>
        <taxon>Bacilli</taxon>
        <taxon>Bacillales</taxon>
        <taxon>Bacillaceae</taxon>
        <taxon>Halobacillus</taxon>
    </lineage>
</organism>
<feature type="transmembrane region" description="Helical" evidence="2">
    <location>
        <begin position="35"/>
        <end position="52"/>
    </location>
</feature>
<feature type="transmembrane region" description="Helical" evidence="2">
    <location>
        <begin position="92"/>
        <end position="111"/>
    </location>
</feature>
<dbReference type="PIRSF" id="PIRSF018571">
    <property type="entry name" value="SpoIIGA"/>
    <property type="match status" value="1"/>
</dbReference>
<gene>
    <name evidence="3" type="primary">spoIIGA</name>
    <name evidence="3" type="ORF">ACFQMN_05690</name>
</gene>
<dbReference type="Proteomes" id="UP001596494">
    <property type="component" value="Unassembled WGS sequence"/>
</dbReference>
<comment type="function">
    <text evidence="1">Probable aspartic protease that is responsible for the proteolytic cleavage of the RNA polymerase sigma E factor (SigE/spoIIGB) to yield the active peptide in the mother cell during sporulation. Responds to a signal from the forespore that is triggered by the extracellular signal protein SpoIIR.</text>
</comment>
<dbReference type="EMBL" id="JBHTBY010000006">
    <property type="protein sequence ID" value="MFC7320364.1"/>
    <property type="molecule type" value="Genomic_DNA"/>
</dbReference>
<keyword evidence="1" id="KW-1003">Cell membrane</keyword>
<name>A0ABW2K0V2_9BACI</name>
<keyword evidence="1" id="KW-0645">Protease</keyword>
<feature type="transmembrane region" description="Helical" evidence="2">
    <location>
        <begin position="58"/>
        <end position="80"/>
    </location>
</feature>
<protein>
    <recommendedName>
        <fullName evidence="1">Sporulation sigma-E factor-processing peptidase</fullName>
        <ecNumber evidence="1">3.4.23.-</ecNumber>
    </recommendedName>
    <alternativeName>
        <fullName evidence="1">Membrane-associated aspartic protease</fullName>
    </alternativeName>
    <alternativeName>
        <fullName evidence="1">Stage II sporulation protein GA</fullName>
    </alternativeName>
</protein>
<dbReference type="EC" id="3.4.23.-" evidence="1"/>
<keyword evidence="4" id="KW-1185">Reference proteome</keyword>
<dbReference type="RefSeq" id="WP_289214043.1">
    <property type="nucleotide sequence ID" value="NZ_JAPVRC010000001.1"/>
</dbReference>